<dbReference type="PANTHER" id="PTHR33446">
    <property type="entry name" value="PROTEIN TONB-RELATED"/>
    <property type="match status" value="1"/>
</dbReference>
<dbReference type="EMBL" id="JAXGFP010000006">
    <property type="protein sequence ID" value="MEG3184781.1"/>
    <property type="molecule type" value="Genomic_DNA"/>
</dbReference>
<dbReference type="SUPFAM" id="SSF74653">
    <property type="entry name" value="TolA/TonB C-terminal domain"/>
    <property type="match status" value="1"/>
</dbReference>
<organism evidence="12 13">
    <name type="scientific">Novilysobacter erysipheiresistens</name>
    <dbReference type="NCBI Taxonomy" id="1749332"/>
    <lineage>
        <taxon>Bacteria</taxon>
        <taxon>Pseudomonadati</taxon>
        <taxon>Pseudomonadota</taxon>
        <taxon>Gammaproteobacteria</taxon>
        <taxon>Lysobacterales</taxon>
        <taxon>Lysobacteraceae</taxon>
        <taxon>Novilysobacter</taxon>
    </lineage>
</organism>
<evidence type="ECO:0000256" key="3">
    <source>
        <dbReference type="ARBA" id="ARBA00022448"/>
    </source>
</evidence>
<dbReference type="PANTHER" id="PTHR33446:SF2">
    <property type="entry name" value="PROTEIN TONB"/>
    <property type="match status" value="1"/>
</dbReference>
<evidence type="ECO:0000256" key="6">
    <source>
        <dbReference type="ARBA" id="ARBA00022692"/>
    </source>
</evidence>
<protein>
    <submittedName>
        <fullName evidence="12">Energy transducer TonB</fullName>
    </submittedName>
</protein>
<evidence type="ECO:0000256" key="2">
    <source>
        <dbReference type="ARBA" id="ARBA00006555"/>
    </source>
</evidence>
<comment type="caution">
    <text evidence="12">The sequence shown here is derived from an EMBL/GenBank/DDBJ whole genome shotgun (WGS) entry which is preliminary data.</text>
</comment>
<proteinExistence type="inferred from homology"/>
<name>A0ABU7Z0R8_9GAMM</name>
<reference evidence="12 13" key="1">
    <citation type="journal article" date="2016" name="Int. J. Syst. Evol. Microbiol.">
        <title>Lysobacter erysipheiresistens sp. nov., an antagonist of powdery mildew, isolated from tobacco-cultivated soil.</title>
        <authorList>
            <person name="Xie B."/>
            <person name="Li T."/>
            <person name="Lin X."/>
            <person name="Wang C.J."/>
            <person name="Chen Y.J."/>
            <person name="Liu W.J."/>
            <person name="Zhao Z.W."/>
        </authorList>
    </citation>
    <scope>NUCLEOTIDE SEQUENCE [LARGE SCALE GENOMIC DNA]</scope>
    <source>
        <strain evidence="12 13">RS-LYSO-3</strain>
    </source>
</reference>
<comment type="similarity">
    <text evidence="2">Belongs to the TonB family.</text>
</comment>
<dbReference type="InterPro" id="IPR037682">
    <property type="entry name" value="TonB_C"/>
</dbReference>
<keyword evidence="3" id="KW-0813">Transport</keyword>
<evidence type="ECO:0000256" key="9">
    <source>
        <dbReference type="ARBA" id="ARBA00023136"/>
    </source>
</evidence>
<evidence type="ECO:0000256" key="10">
    <source>
        <dbReference type="SAM" id="MobiDB-lite"/>
    </source>
</evidence>
<evidence type="ECO:0000256" key="4">
    <source>
        <dbReference type="ARBA" id="ARBA00022475"/>
    </source>
</evidence>
<dbReference type="NCBIfam" id="TIGR01352">
    <property type="entry name" value="tonB_Cterm"/>
    <property type="match status" value="1"/>
</dbReference>
<gene>
    <name evidence="12" type="ORF">SNE34_12260</name>
</gene>
<dbReference type="Pfam" id="PF03544">
    <property type="entry name" value="TonB_C"/>
    <property type="match status" value="1"/>
</dbReference>
<feature type="compositionally biased region" description="Pro residues" evidence="10">
    <location>
        <begin position="73"/>
        <end position="88"/>
    </location>
</feature>
<keyword evidence="8" id="KW-1133">Transmembrane helix</keyword>
<keyword evidence="5" id="KW-0997">Cell inner membrane</keyword>
<feature type="domain" description="TonB C-terminal" evidence="11">
    <location>
        <begin position="92"/>
        <end position="183"/>
    </location>
</feature>
<evidence type="ECO:0000259" key="11">
    <source>
        <dbReference type="PROSITE" id="PS52015"/>
    </source>
</evidence>
<dbReference type="InterPro" id="IPR006260">
    <property type="entry name" value="TonB/TolA_C"/>
</dbReference>
<comment type="subcellular location">
    <subcellularLocation>
        <location evidence="1">Cell inner membrane</location>
        <topology evidence="1">Single-pass membrane protein</topology>
        <orientation evidence="1">Periplasmic side</orientation>
    </subcellularLocation>
</comment>
<accession>A0ABU7Z0R8</accession>
<dbReference type="Proteomes" id="UP001355056">
    <property type="component" value="Unassembled WGS sequence"/>
</dbReference>
<sequence length="183" mass="19185">MFALIWLGDRNEDDFYRVGDTPPTASASGYEPLPAPLPADADDRSGLEPTQPSAQAEPAPSEGELPHLVETAPPLPPPAVPTEAPEPPVGALVQPRPIAGSTPAPRYPRRALRRGDSGTVLVRAQIGPDGVPTSVDVAQGSGSRDLDRAAVDAVERWRFHPATQGGQPTVGTVVVPISFEPSR</sequence>
<evidence type="ECO:0000313" key="13">
    <source>
        <dbReference type="Proteomes" id="UP001355056"/>
    </source>
</evidence>
<dbReference type="Gene3D" id="3.30.1150.10">
    <property type="match status" value="1"/>
</dbReference>
<keyword evidence="13" id="KW-1185">Reference proteome</keyword>
<dbReference type="PROSITE" id="PS52015">
    <property type="entry name" value="TONB_CTD"/>
    <property type="match status" value="1"/>
</dbReference>
<evidence type="ECO:0000256" key="7">
    <source>
        <dbReference type="ARBA" id="ARBA00022927"/>
    </source>
</evidence>
<evidence type="ECO:0000313" key="12">
    <source>
        <dbReference type="EMBL" id="MEG3184781.1"/>
    </source>
</evidence>
<keyword evidence="6" id="KW-0812">Transmembrane</keyword>
<dbReference type="InterPro" id="IPR051045">
    <property type="entry name" value="TonB-dependent_transducer"/>
</dbReference>
<evidence type="ECO:0000256" key="8">
    <source>
        <dbReference type="ARBA" id="ARBA00022989"/>
    </source>
</evidence>
<evidence type="ECO:0000256" key="5">
    <source>
        <dbReference type="ARBA" id="ARBA00022519"/>
    </source>
</evidence>
<keyword evidence="7" id="KW-0653">Protein transport</keyword>
<feature type="region of interest" description="Disordered" evidence="10">
    <location>
        <begin position="12"/>
        <end position="118"/>
    </location>
</feature>
<keyword evidence="4" id="KW-1003">Cell membrane</keyword>
<keyword evidence="9" id="KW-0472">Membrane</keyword>
<evidence type="ECO:0000256" key="1">
    <source>
        <dbReference type="ARBA" id="ARBA00004383"/>
    </source>
</evidence>